<feature type="chain" id="PRO_5015398925" evidence="1">
    <location>
        <begin position="29"/>
        <end position="69"/>
    </location>
</feature>
<dbReference type="EMBL" id="PVBR01000007">
    <property type="protein sequence ID" value="PRD43399.1"/>
    <property type="molecule type" value="Genomic_DNA"/>
</dbReference>
<evidence type="ECO:0000256" key="1">
    <source>
        <dbReference type="SAM" id="SignalP"/>
    </source>
</evidence>
<evidence type="ECO:0000313" key="2">
    <source>
        <dbReference type="EMBL" id="PRD43399.1"/>
    </source>
</evidence>
<name>A0A2S9ISB1_9HYPH</name>
<proteinExistence type="predicted"/>
<organism evidence="2 3">
    <name type="scientific">Phyllobacterium phragmitis</name>
    <dbReference type="NCBI Taxonomy" id="2670329"/>
    <lineage>
        <taxon>Bacteria</taxon>
        <taxon>Pseudomonadati</taxon>
        <taxon>Pseudomonadota</taxon>
        <taxon>Alphaproteobacteria</taxon>
        <taxon>Hyphomicrobiales</taxon>
        <taxon>Phyllobacteriaceae</taxon>
        <taxon>Phyllobacterium</taxon>
    </lineage>
</organism>
<gene>
    <name evidence="2" type="ORF">C5748_11955</name>
</gene>
<dbReference type="RefSeq" id="WP_105742145.1">
    <property type="nucleotide sequence ID" value="NZ_PVBR01000007.1"/>
</dbReference>
<feature type="signal peptide" evidence="1">
    <location>
        <begin position="1"/>
        <end position="28"/>
    </location>
</feature>
<dbReference type="AlphaFoldDB" id="A0A2S9ISB1"/>
<keyword evidence="3" id="KW-1185">Reference proteome</keyword>
<sequence length="69" mass="7377">MNSRTEKRLGLAAAAALTVATFIMPAGAGMSPGANIAAEIAHDRALIRFAYADTLPVTRDFSHIVRNHR</sequence>
<reference evidence="2 3" key="1">
    <citation type="submission" date="2018-02" db="EMBL/GenBank/DDBJ databases">
        <title>The draft genome of Phyllobacterium sp. 1N-3.</title>
        <authorList>
            <person name="Liu L."/>
            <person name="Li L."/>
            <person name="Zhang X."/>
            <person name="Wang T."/>
            <person name="Liang L."/>
        </authorList>
    </citation>
    <scope>NUCLEOTIDE SEQUENCE [LARGE SCALE GENOMIC DNA]</scope>
    <source>
        <strain evidence="2 3">1N-3</strain>
    </source>
</reference>
<keyword evidence="1" id="KW-0732">Signal</keyword>
<evidence type="ECO:0000313" key="3">
    <source>
        <dbReference type="Proteomes" id="UP000239434"/>
    </source>
</evidence>
<comment type="caution">
    <text evidence="2">The sequence shown here is derived from an EMBL/GenBank/DDBJ whole genome shotgun (WGS) entry which is preliminary data.</text>
</comment>
<accession>A0A2S9ISB1</accession>
<dbReference type="Proteomes" id="UP000239434">
    <property type="component" value="Unassembled WGS sequence"/>
</dbReference>
<protein>
    <submittedName>
        <fullName evidence="2">Uncharacterized protein</fullName>
    </submittedName>
</protein>